<dbReference type="PANTHER" id="PTHR11618">
    <property type="entry name" value="TRANSCRIPTION INITIATION FACTOR IIB-RELATED"/>
    <property type="match status" value="1"/>
</dbReference>
<dbReference type="Gene3D" id="1.10.472.170">
    <property type="match status" value="1"/>
</dbReference>
<keyword evidence="4" id="KW-0805">Transcription regulation</keyword>
<dbReference type="SUPFAM" id="SSF57783">
    <property type="entry name" value="Zinc beta-ribbon"/>
    <property type="match status" value="1"/>
</dbReference>
<dbReference type="EMBL" id="LGST01000041">
    <property type="protein sequence ID" value="KND97845.1"/>
    <property type="molecule type" value="Genomic_DNA"/>
</dbReference>
<evidence type="ECO:0000256" key="4">
    <source>
        <dbReference type="ARBA" id="ARBA00023015"/>
    </source>
</evidence>
<dbReference type="PROSITE" id="PS51134">
    <property type="entry name" value="ZF_TFIIB"/>
    <property type="match status" value="1"/>
</dbReference>
<evidence type="ECO:0000256" key="9">
    <source>
        <dbReference type="PROSITE-ProRule" id="PRU00469"/>
    </source>
</evidence>
<dbReference type="InterPro" id="IPR036915">
    <property type="entry name" value="Cyclin-like_sf"/>
</dbReference>
<evidence type="ECO:0000256" key="5">
    <source>
        <dbReference type="ARBA" id="ARBA00023163"/>
    </source>
</evidence>
<dbReference type="InterPro" id="IPR013150">
    <property type="entry name" value="TFIIB_cyclin"/>
</dbReference>
<dbReference type="GO" id="GO:0016251">
    <property type="term" value="F:RNA polymerase II general transcription initiation factor activity"/>
    <property type="evidence" value="ECO:0007669"/>
    <property type="project" value="TreeGrafter"/>
</dbReference>
<dbReference type="Proteomes" id="UP000037122">
    <property type="component" value="Unassembled WGS sequence"/>
</dbReference>
<dbReference type="Pfam" id="PF00382">
    <property type="entry name" value="TFIIB"/>
    <property type="match status" value="2"/>
</dbReference>
<dbReference type="FunFam" id="1.10.472.170:FF:000001">
    <property type="entry name" value="Transcription initiation factor IIB"/>
    <property type="match status" value="1"/>
</dbReference>
<keyword evidence="9" id="KW-0863">Zinc-finger</keyword>
<accession>A0A0L0NVW6</accession>
<comment type="function">
    <text evidence="7">General factor that plays a major role in the activation of eukaryotic genes transcribed by RNA polymerase II.</text>
</comment>
<dbReference type="GO" id="GO:0051123">
    <property type="term" value="P:RNA polymerase II preinitiation complex assembly"/>
    <property type="evidence" value="ECO:0007669"/>
    <property type="project" value="UniProtKB-ARBA"/>
</dbReference>
<dbReference type="SUPFAM" id="SSF47954">
    <property type="entry name" value="Cyclin-like"/>
    <property type="match status" value="2"/>
</dbReference>
<dbReference type="PRINTS" id="PR00685">
    <property type="entry name" value="TIFACTORIIB"/>
</dbReference>
<keyword evidence="5" id="KW-0804">Transcription</keyword>
<dbReference type="PROSITE" id="PS00782">
    <property type="entry name" value="TFIIB"/>
    <property type="match status" value="1"/>
</dbReference>
<evidence type="ECO:0000259" key="10">
    <source>
        <dbReference type="PROSITE" id="PS51134"/>
    </source>
</evidence>
<dbReference type="VEuPathDB" id="FungiDB:CJJ09_005674"/>
<feature type="domain" description="TFIIB-type" evidence="10">
    <location>
        <begin position="90"/>
        <end position="123"/>
    </location>
</feature>
<dbReference type="FunFam" id="2.20.25.10:FF:000036">
    <property type="entry name" value="Transcription initiation factor IIB"/>
    <property type="match status" value="1"/>
</dbReference>
<dbReference type="GO" id="GO:0005634">
    <property type="term" value="C:nucleus"/>
    <property type="evidence" value="ECO:0007669"/>
    <property type="project" value="TreeGrafter"/>
</dbReference>
<dbReference type="GO" id="GO:0017025">
    <property type="term" value="F:TBP-class protein binding"/>
    <property type="evidence" value="ECO:0007669"/>
    <property type="project" value="InterPro"/>
</dbReference>
<evidence type="ECO:0000256" key="8">
    <source>
        <dbReference type="ARBA" id="ARBA00066213"/>
    </source>
</evidence>
<reference evidence="12" key="1">
    <citation type="journal article" date="2015" name="BMC Genomics">
        <title>Draft genome of a commonly misdiagnosed multidrug resistant pathogen Candida auris.</title>
        <authorList>
            <person name="Chatterjee S."/>
            <person name="Alampalli S.V."/>
            <person name="Nageshan R.K."/>
            <person name="Chettiar S.T."/>
            <person name="Joshi S."/>
            <person name="Tatu U.S."/>
        </authorList>
    </citation>
    <scope>NUCLEOTIDE SEQUENCE [LARGE SCALE GENOMIC DNA]</scope>
    <source>
        <strain evidence="12">6684</strain>
    </source>
</reference>
<comment type="caution">
    <text evidence="11">The sequence shown here is derived from an EMBL/GenBank/DDBJ whole genome shotgun (WGS) entry which is preliminary data.</text>
</comment>
<dbReference type="Pfam" id="PF08271">
    <property type="entry name" value="Zn_Ribbon_TF"/>
    <property type="match status" value="1"/>
</dbReference>
<dbReference type="VEuPathDB" id="FungiDB:QG37_06262"/>
<evidence type="ECO:0000256" key="2">
    <source>
        <dbReference type="ARBA" id="ARBA00013932"/>
    </source>
</evidence>
<organism evidence="11 12">
    <name type="scientific">Candidozyma auris</name>
    <name type="common">Yeast</name>
    <name type="synonym">Candida auris</name>
    <dbReference type="NCBI Taxonomy" id="498019"/>
    <lineage>
        <taxon>Eukaryota</taxon>
        <taxon>Fungi</taxon>
        <taxon>Dikarya</taxon>
        <taxon>Ascomycota</taxon>
        <taxon>Saccharomycotina</taxon>
        <taxon>Pichiomycetes</taxon>
        <taxon>Metschnikowiaceae</taxon>
        <taxon>Candidozyma</taxon>
    </lineage>
</organism>
<proteinExistence type="inferred from homology"/>
<evidence type="ECO:0000256" key="3">
    <source>
        <dbReference type="ARBA" id="ARBA00022737"/>
    </source>
</evidence>
<dbReference type="AlphaFoldDB" id="A0A0L0NVW6"/>
<dbReference type="PANTHER" id="PTHR11618:SF13">
    <property type="entry name" value="TRANSCRIPTION INITIATION FACTOR IIB"/>
    <property type="match status" value="1"/>
</dbReference>
<comment type="subunit">
    <text evidence="8">Associates with TFIID-IIA (DA complex) to form TFIID-IIA-IIB (DAB-complex) which is then recognized by polymerase II.</text>
</comment>
<dbReference type="VEuPathDB" id="FungiDB:CJI97_002124"/>
<protein>
    <recommendedName>
        <fullName evidence="2">Transcription initiation factor IIB</fullName>
    </recommendedName>
    <alternativeName>
        <fullName evidence="6">General transcription factor TFIIB</fullName>
    </alternativeName>
</protein>
<evidence type="ECO:0000256" key="7">
    <source>
        <dbReference type="ARBA" id="ARBA00056616"/>
    </source>
</evidence>
<dbReference type="InterPro" id="IPR013137">
    <property type="entry name" value="Znf_TFIIB"/>
</dbReference>
<keyword evidence="9" id="KW-0479">Metal-binding</keyword>
<dbReference type="InterPro" id="IPR000812">
    <property type="entry name" value="TFIIB"/>
</dbReference>
<dbReference type="InterPro" id="IPR023486">
    <property type="entry name" value="TFIIB_CS"/>
</dbReference>
<dbReference type="GO" id="GO:0097550">
    <property type="term" value="C:transcription preinitiation complex"/>
    <property type="evidence" value="ECO:0007669"/>
    <property type="project" value="TreeGrafter"/>
</dbReference>
<gene>
    <name evidence="11" type="ORF">QG37_06262</name>
</gene>
<evidence type="ECO:0000256" key="6">
    <source>
        <dbReference type="ARBA" id="ARBA00031706"/>
    </source>
</evidence>
<keyword evidence="3" id="KW-0677">Repeat</keyword>
<dbReference type="InterPro" id="IPR013763">
    <property type="entry name" value="Cyclin-like_dom"/>
</dbReference>
<comment type="similarity">
    <text evidence="1">Belongs to the TFIIB family.</text>
</comment>
<keyword evidence="9" id="KW-0862">Zinc</keyword>
<evidence type="ECO:0000313" key="11">
    <source>
        <dbReference type="EMBL" id="KND97845.1"/>
    </source>
</evidence>
<dbReference type="Gene3D" id="1.10.472.10">
    <property type="entry name" value="Cyclin-like"/>
    <property type="match status" value="1"/>
</dbReference>
<dbReference type="GO" id="GO:0008270">
    <property type="term" value="F:zinc ion binding"/>
    <property type="evidence" value="ECO:0007669"/>
    <property type="project" value="UniProtKB-KW"/>
</dbReference>
<dbReference type="VEuPathDB" id="FungiDB:CJI96_0005134"/>
<dbReference type="SMART" id="SM00385">
    <property type="entry name" value="CYCLIN"/>
    <property type="match status" value="2"/>
</dbReference>
<dbReference type="VEuPathDB" id="FungiDB:B9J08_002580"/>
<evidence type="ECO:0000313" key="12">
    <source>
        <dbReference type="Proteomes" id="UP000037122"/>
    </source>
</evidence>
<dbReference type="VEuPathDB" id="FungiDB:CJJ07_004923"/>
<name>A0A0L0NVW6_CANAR</name>
<dbReference type="CDD" id="cd20551">
    <property type="entry name" value="CYCLIN_TFIIB_rpt1"/>
    <property type="match status" value="1"/>
</dbReference>
<evidence type="ECO:0000256" key="1">
    <source>
        <dbReference type="ARBA" id="ARBA00010857"/>
    </source>
</evidence>
<sequence>MLVTTVYGIRWNSEGRARPETTISKEVEQLSNRSKNRIKRKRSTPHVHLLFHPLFICRTHSVVTAFLVTLKMDSLALKLEEPFKGPNLNVTLMCPDCKTFPPNLIERFSEGDIVCGDCGFVLSDRVVDTRSEWRTFSNDDQNGDDPSRVGDAGNPLLDTENLSTMISYVPENVKTGRDLNRAQAKSLVDKKDNALLAAFTKISQMCDAIQLPKSVVDIAKEVYKLVYEERQLKGKSQESIMAAAIYLGCKMAKLSRSLKEIWALTNVPIKTTGKVFKIVMAILREKSHADPNAYSFIRDSEQSILASSDVLIRRFCSHLGLSMDVTNAAESIARKCSEEGILAGRSPITVAATVIYFACLLFDAQVTPAKIGSKTGVSDGTIKTAFKVACKDKDKLVDPKWIESGKAKLDNLPQS</sequence>